<comment type="caution">
    <text evidence="11">The sequence shown here is derived from an EMBL/GenBank/DDBJ whole genome shotgun (WGS) entry which is preliminary data.</text>
</comment>
<organism evidence="11 12">
    <name type="scientific">Rhizoctonia solani</name>
    <dbReference type="NCBI Taxonomy" id="456999"/>
    <lineage>
        <taxon>Eukaryota</taxon>
        <taxon>Fungi</taxon>
        <taxon>Dikarya</taxon>
        <taxon>Basidiomycota</taxon>
        <taxon>Agaricomycotina</taxon>
        <taxon>Agaricomycetes</taxon>
        <taxon>Cantharellales</taxon>
        <taxon>Ceratobasidiaceae</taxon>
        <taxon>Rhizoctonia</taxon>
    </lineage>
</organism>
<evidence type="ECO:0000256" key="2">
    <source>
        <dbReference type="ARBA" id="ARBA00022448"/>
    </source>
</evidence>
<keyword evidence="3 8" id="KW-0812">Transmembrane</keyword>
<reference evidence="11" key="1">
    <citation type="submission" date="2021-01" db="EMBL/GenBank/DDBJ databases">
        <authorList>
            <person name="Kaushik A."/>
        </authorList>
    </citation>
    <scope>NUCLEOTIDE SEQUENCE</scope>
    <source>
        <strain evidence="11">AG6-10EEA</strain>
    </source>
</reference>
<dbReference type="PRINTS" id="PR00926">
    <property type="entry name" value="MITOCARRIER"/>
</dbReference>
<comment type="similarity">
    <text evidence="9">Belongs to the mitochondrial carrier (TC 2.A.29) family.</text>
</comment>
<evidence type="ECO:0008006" key="13">
    <source>
        <dbReference type="Google" id="ProtNLM"/>
    </source>
</evidence>
<evidence type="ECO:0000256" key="6">
    <source>
        <dbReference type="ARBA" id="ARBA00023128"/>
    </source>
</evidence>
<name>A0A8H3AYT6_9AGAM</name>
<accession>A0A8H3AYT6</accession>
<sequence>MSTPSPKSLIPPPKTRQSWDNTIRTGIAGGTAGCIAKTVVAPLDRVKILFQTSNPNFQKYSGTWTGAFRAIRDINQTNGVAGLFQGHSATLLRIFPYAAIKFLAYDRVHYALMPTRADETNFKRFFAGAFSGTLSVFLTYPLELIRVRMAYQTQSPSRHAFVEAVRAIYTEGNGHPPPSVVHTSVHANSPSAVATMTRESTLFVTFPVSKFYRGFMVSLLGMVPYAGTSFLAWGALRAALLPPPSPSSTPPKHRPIADLSIGALSGAISQTVSYPFEVVRRRLQVGGLIRPRGFVGWGETVRSIWLKQGWRGFYVGLSVGYVKVVPMTAVSFMCWEAGKRLLGV</sequence>
<dbReference type="EMBL" id="CAJMXA010000802">
    <property type="protein sequence ID" value="CAE6443486.1"/>
    <property type="molecule type" value="Genomic_DNA"/>
</dbReference>
<dbReference type="GO" id="GO:0055085">
    <property type="term" value="P:transmembrane transport"/>
    <property type="evidence" value="ECO:0007669"/>
    <property type="project" value="InterPro"/>
</dbReference>
<dbReference type="SUPFAM" id="SSF103506">
    <property type="entry name" value="Mitochondrial carrier"/>
    <property type="match status" value="1"/>
</dbReference>
<dbReference type="PROSITE" id="PS50920">
    <property type="entry name" value="SOLCAR"/>
    <property type="match status" value="3"/>
</dbReference>
<dbReference type="InterPro" id="IPR023395">
    <property type="entry name" value="MCP_dom_sf"/>
</dbReference>
<evidence type="ECO:0000256" key="4">
    <source>
        <dbReference type="ARBA" id="ARBA00022737"/>
    </source>
</evidence>
<dbReference type="Pfam" id="PF00153">
    <property type="entry name" value="Mito_carr"/>
    <property type="match status" value="3"/>
</dbReference>
<keyword evidence="4" id="KW-0677">Repeat</keyword>
<evidence type="ECO:0000256" key="7">
    <source>
        <dbReference type="ARBA" id="ARBA00023136"/>
    </source>
</evidence>
<keyword evidence="2 9" id="KW-0813">Transport</keyword>
<dbReference type="InterPro" id="IPR002067">
    <property type="entry name" value="MCP"/>
</dbReference>
<evidence type="ECO:0000256" key="3">
    <source>
        <dbReference type="ARBA" id="ARBA00022692"/>
    </source>
</evidence>
<evidence type="ECO:0000256" key="9">
    <source>
        <dbReference type="RuleBase" id="RU000488"/>
    </source>
</evidence>
<feature type="repeat" description="Solcar" evidence="8">
    <location>
        <begin position="253"/>
        <end position="341"/>
    </location>
</feature>
<keyword evidence="7 8" id="KW-0472">Membrane</keyword>
<evidence type="ECO:0000313" key="12">
    <source>
        <dbReference type="Proteomes" id="UP000663853"/>
    </source>
</evidence>
<gene>
    <name evidence="11" type="ORF">RDB_LOCUS39347</name>
</gene>
<keyword evidence="6" id="KW-0496">Mitochondrion</keyword>
<evidence type="ECO:0000256" key="5">
    <source>
        <dbReference type="ARBA" id="ARBA00022989"/>
    </source>
</evidence>
<proteinExistence type="inferred from homology"/>
<keyword evidence="5 10" id="KW-1133">Transmembrane helix</keyword>
<dbReference type="Gene3D" id="1.50.40.10">
    <property type="entry name" value="Mitochondrial carrier domain"/>
    <property type="match status" value="1"/>
</dbReference>
<evidence type="ECO:0000313" key="11">
    <source>
        <dbReference type="EMBL" id="CAE6443486.1"/>
    </source>
</evidence>
<dbReference type="PANTHER" id="PTHR24089">
    <property type="entry name" value="SOLUTE CARRIER FAMILY 25"/>
    <property type="match status" value="1"/>
</dbReference>
<dbReference type="Proteomes" id="UP000663853">
    <property type="component" value="Unassembled WGS sequence"/>
</dbReference>
<evidence type="ECO:0000256" key="1">
    <source>
        <dbReference type="ARBA" id="ARBA00004225"/>
    </source>
</evidence>
<evidence type="ECO:0000256" key="8">
    <source>
        <dbReference type="PROSITE-ProRule" id="PRU00282"/>
    </source>
</evidence>
<feature type="repeat" description="Solcar" evidence="8">
    <location>
        <begin position="20"/>
        <end position="111"/>
    </location>
</feature>
<evidence type="ECO:0000256" key="10">
    <source>
        <dbReference type="SAM" id="Phobius"/>
    </source>
</evidence>
<dbReference type="InterPro" id="IPR018108">
    <property type="entry name" value="MCP_transmembrane"/>
</dbReference>
<comment type="subcellular location">
    <subcellularLocation>
        <location evidence="1">Mitochondrion membrane</location>
        <topology evidence="1">Multi-pass membrane protein</topology>
    </subcellularLocation>
</comment>
<protein>
    <recommendedName>
        <fullName evidence="13">Mitochondrial carrier</fullName>
    </recommendedName>
</protein>
<feature type="transmembrane region" description="Helical" evidence="10">
    <location>
        <begin position="215"/>
        <end position="236"/>
    </location>
</feature>
<dbReference type="GO" id="GO:0031966">
    <property type="term" value="C:mitochondrial membrane"/>
    <property type="evidence" value="ECO:0007669"/>
    <property type="project" value="UniProtKB-SubCell"/>
</dbReference>
<dbReference type="AlphaFoldDB" id="A0A8H3AYT6"/>
<feature type="repeat" description="Solcar" evidence="8">
    <location>
        <begin position="119"/>
        <end position="239"/>
    </location>
</feature>